<feature type="compositionally biased region" description="Polar residues" evidence="1">
    <location>
        <begin position="135"/>
        <end position="144"/>
    </location>
</feature>
<reference evidence="2 3" key="1">
    <citation type="submission" date="2024-04" db="EMBL/GenBank/DDBJ databases">
        <authorList>
            <person name="Waldvogel A.-M."/>
            <person name="Schoenle A."/>
        </authorList>
    </citation>
    <scope>NUCLEOTIDE SEQUENCE [LARGE SCALE GENOMIC DNA]</scope>
</reference>
<organism evidence="2 3">
    <name type="scientific">Knipowitschia caucasica</name>
    <name type="common">Caucasian dwarf goby</name>
    <name type="synonym">Pomatoschistus caucasicus</name>
    <dbReference type="NCBI Taxonomy" id="637954"/>
    <lineage>
        <taxon>Eukaryota</taxon>
        <taxon>Metazoa</taxon>
        <taxon>Chordata</taxon>
        <taxon>Craniata</taxon>
        <taxon>Vertebrata</taxon>
        <taxon>Euteleostomi</taxon>
        <taxon>Actinopterygii</taxon>
        <taxon>Neopterygii</taxon>
        <taxon>Teleostei</taxon>
        <taxon>Neoteleostei</taxon>
        <taxon>Acanthomorphata</taxon>
        <taxon>Gobiaria</taxon>
        <taxon>Gobiiformes</taxon>
        <taxon>Gobioidei</taxon>
        <taxon>Gobiidae</taxon>
        <taxon>Gobiinae</taxon>
        <taxon>Knipowitschia</taxon>
    </lineage>
</organism>
<evidence type="ECO:0000256" key="1">
    <source>
        <dbReference type="SAM" id="MobiDB-lite"/>
    </source>
</evidence>
<dbReference type="AlphaFoldDB" id="A0AAV2M2W1"/>
<proteinExistence type="predicted"/>
<dbReference type="EMBL" id="OZ035828">
    <property type="protein sequence ID" value="CAL1607591.1"/>
    <property type="molecule type" value="Genomic_DNA"/>
</dbReference>
<feature type="region of interest" description="Disordered" evidence="1">
    <location>
        <begin position="125"/>
        <end position="144"/>
    </location>
</feature>
<evidence type="ECO:0000313" key="2">
    <source>
        <dbReference type="EMBL" id="CAL1607591.1"/>
    </source>
</evidence>
<feature type="region of interest" description="Disordered" evidence="1">
    <location>
        <begin position="17"/>
        <end position="55"/>
    </location>
</feature>
<protein>
    <submittedName>
        <fullName evidence="2">Uncharacterized protein</fullName>
    </submittedName>
</protein>
<sequence>MCSLSLSPPYALCHSLGTERHRRQRIKEPGRRPEQTQNGQAEVETGHPAQPALAAPGLLLLRPPPPIIPSTLIVHTLQQRGSGRDLVCVCVHEHSREITARWLGRGISSSSTWLWRREGGTIGDVKGDSGVKFAGSTSEPEQTP</sequence>
<evidence type="ECO:0000313" key="3">
    <source>
        <dbReference type="Proteomes" id="UP001497482"/>
    </source>
</evidence>
<keyword evidence="3" id="KW-1185">Reference proteome</keyword>
<gene>
    <name evidence="2" type="ORF">KC01_LOCUS34625</name>
</gene>
<name>A0AAV2M2W1_KNICA</name>
<accession>A0AAV2M2W1</accession>
<dbReference type="Proteomes" id="UP001497482">
    <property type="component" value="Chromosome 6"/>
</dbReference>